<evidence type="ECO:0000256" key="1">
    <source>
        <dbReference type="ARBA" id="ARBA00022722"/>
    </source>
</evidence>
<gene>
    <name evidence="6" type="ORF">KQX54_000838</name>
</gene>
<dbReference type="AlphaFoldDB" id="A0AAV7HZB7"/>
<protein>
    <recommendedName>
        <fullName evidence="5">Exonuclease domain-containing protein</fullName>
    </recommendedName>
</protein>
<dbReference type="PANTHER" id="PTHR23044:SF61">
    <property type="entry name" value="3'-5' EXORIBONUCLEASE 1-RELATED"/>
    <property type="match status" value="1"/>
</dbReference>
<proteinExistence type="predicted"/>
<keyword evidence="3" id="KW-0269">Exonuclease</keyword>
<keyword evidence="2" id="KW-0378">Hydrolase</keyword>
<feature type="signal peptide" evidence="4">
    <location>
        <begin position="1"/>
        <end position="21"/>
    </location>
</feature>
<dbReference type="EMBL" id="JAHXZJ010002617">
    <property type="protein sequence ID" value="KAH0537768.1"/>
    <property type="molecule type" value="Genomic_DNA"/>
</dbReference>
<reference evidence="6 7" key="1">
    <citation type="journal article" date="2021" name="J. Hered.">
        <title>A chromosome-level genome assembly of the parasitoid wasp, Cotesia glomerata (Hymenoptera: Braconidae).</title>
        <authorList>
            <person name="Pinto B.J."/>
            <person name="Weis J.J."/>
            <person name="Gamble T."/>
            <person name="Ode P.J."/>
            <person name="Paul R."/>
            <person name="Zaspel J.M."/>
        </authorList>
    </citation>
    <scope>NUCLEOTIDE SEQUENCE [LARGE SCALE GENOMIC DNA]</scope>
    <source>
        <strain evidence="6">CgM1</strain>
    </source>
</reference>
<dbReference type="GO" id="GO:0003676">
    <property type="term" value="F:nucleic acid binding"/>
    <property type="evidence" value="ECO:0007669"/>
    <property type="project" value="InterPro"/>
</dbReference>
<comment type="caution">
    <text evidence="6">The sequence shown here is derived from an EMBL/GenBank/DDBJ whole genome shotgun (WGS) entry which is preliminary data.</text>
</comment>
<keyword evidence="4" id="KW-0732">Signal</keyword>
<dbReference type="PANTHER" id="PTHR23044">
    <property type="entry name" value="3'-5' EXONUCLEASE ERI1-RELATED"/>
    <property type="match status" value="1"/>
</dbReference>
<dbReference type="GO" id="GO:0000175">
    <property type="term" value="F:3'-5'-RNA exonuclease activity"/>
    <property type="evidence" value="ECO:0007669"/>
    <property type="project" value="InterPro"/>
</dbReference>
<dbReference type="Pfam" id="PF00929">
    <property type="entry name" value="RNase_T"/>
    <property type="match status" value="1"/>
</dbReference>
<dbReference type="InterPro" id="IPR012337">
    <property type="entry name" value="RNaseH-like_sf"/>
</dbReference>
<dbReference type="InterPro" id="IPR051274">
    <property type="entry name" value="3-5_Exoribonuclease"/>
</dbReference>
<evidence type="ECO:0000256" key="3">
    <source>
        <dbReference type="ARBA" id="ARBA00022839"/>
    </source>
</evidence>
<keyword evidence="7" id="KW-1185">Reference proteome</keyword>
<dbReference type="InterPro" id="IPR036397">
    <property type="entry name" value="RNaseH_sf"/>
</dbReference>
<evidence type="ECO:0000259" key="5">
    <source>
        <dbReference type="SMART" id="SM00479"/>
    </source>
</evidence>
<dbReference type="CDD" id="cd06133">
    <property type="entry name" value="ERI-1_3'hExo_like"/>
    <property type="match status" value="1"/>
</dbReference>
<feature type="domain" description="Exonuclease" evidence="5">
    <location>
        <begin position="107"/>
        <end position="303"/>
    </location>
</feature>
<dbReference type="SMART" id="SM00479">
    <property type="entry name" value="EXOIII"/>
    <property type="match status" value="1"/>
</dbReference>
<accession>A0AAV7HZB7</accession>
<feature type="chain" id="PRO_5043361457" description="Exonuclease domain-containing protein" evidence="4">
    <location>
        <begin position="22"/>
        <end position="316"/>
    </location>
</feature>
<dbReference type="InterPro" id="IPR013520">
    <property type="entry name" value="Ribonucl_H"/>
</dbReference>
<dbReference type="Gene3D" id="3.30.420.10">
    <property type="entry name" value="Ribonuclease H-like superfamily/Ribonuclease H"/>
    <property type="match status" value="1"/>
</dbReference>
<evidence type="ECO:0000256" key="4">
    <source>
        <dbReference type="SAM" id="SignalP"/>
    </source>
</evidence>
<evidence type="ECO:0000256" key="2">
    <source>
        <dbReference type="ARBA" id="ARBA00022801"/>
    </source>
</evidence>
<dbReference type="Proteomes" id="UP000826195">
    <property type="component" value="Unassembled WGS sequence"/>
</dbReference>
<dbReference type="InterPro" id="IPR047201">
    <property type="entry name" value="ERI-1_3'hExo-like"/>
</dbReference>
<sequence>MNHLCMLALVCFLLFVHSNSSSSVILHSSLLLLSKIESIEKKLNIDDVIRGVSYLLAARTKAQKDVWCWLMKACTFSLSWCTSAASLGPVSFGRRQTPDNIVQKFKYLLILDFEATCEKNVQIKNQEIIEFPCIAVSTKNWEIESIFHEYVKPRVNPIISPFCTELTGIMQETIENEEYFPVVLDKFSTWLATNNFIKDINNSSNNNNNNNNYESTFVTCGDWDLKVMLPNQCSLDNLPVPHYFNQWINLKRIFYMATQYYPTSLRDMLNKLNLSAQGRLHSGIHDSVNMKRIIETIANKYPVKFDYTSKTKAILD</sequence>
<keyword evidence="1" id="KW-0540">Nuclease</keyword>
<evidence type="ECO:0000313" key="7">
    <source>
        <dbReference type="Proteomes" id="UP000826195"/>
    </source>
</evidence>
<organism evidence="6 7">
    <name type="scientific">Cotesia glomerata</name>
    <name type="common">Lepidopteran parasitic wasp</name>
    <name type="synonym">Apanteles glomeratus</name>
    <dbReference type="NCBI Taxonomy" id="32391"/>
    <lineage>
        <taxon>Eukaryota</taxon>
        <taxon>Metazoa</taxon>
        <taxon>Ecdysozoa</taxon>
        <taxon>Arthropoda</taxon>
        <taxon>Hexapoda</taxon>
        <taxon>Insecta</taxon>
        <taxon>Pterygota</taxon>
        <taxon>Neoptera</taxon>
        <taxon>Endopterygota</taxon>
        <taxon>Hymenoptera</taxon>
        <taxon>Apocrita</taxon>
        <taxon>Ichneumonoidea</taxon>
        <taxon>Braconidae</taxon>
        <taxon>Microgastrinae</taxon>
        <taxon>Cotesia</taxon>
    </lineage>
</organism>
<evidence type="ECO:0000313" key="6">
    <source>
        <dbReference type="EMBL" id="KAH0537768.1"/>
    </source>
</evidence>
<dbReference type="SUPFAM" id="SSF53098">
    <property type="entry name" value="Ribonuclease H-like"/>
    <property type="match status" value="1"/>
</dbReference>
<name>A0AAV7HZB7_COTGL</name>